<accession>A0A2Z4IES3</accession>
<name>A0A2Z4IES3_9BACT</name>
<dbReference type="AlphaFoldDB" id="A0A2Z4IES3"/>
<protein>
    <recommendedName>
        <fullName evidence="4">Outer membrane protein beta-barrel domain-containing protein</fullName>
    </recommendedName>
</protein>
<gene>
    <name evidence="2" type="ORF">DN752_03445</name>
</gene>
<feature type="chain" id="PRO_5016244205" description="Outer membrane protein beta-barrel domain-containing protein" evidence="1">
    <location>
        <begin position="25"/>
        <end position="205"/>
    </location>
</feature>
<dbReference type="OrthoDB" id="1354859at2"/>
<keyword evidence="1" id="KW-0732">Signal</keyword>
<evidence type="ECO:0008006" key="4">
    <source>
        <dbReference type="Google" id="ProtNLM"/>
    </source>
</evidence>
<dbReference type="Proteomes" id="UP000248688">
    <property type="component" value="Chromosome"/>
</dbReference>
<proteinExistence type="predicted"/>
<dbReference type="EMBL" id="CP030041">
    <property type="protein sequence ID" value="AWW29270.1"/>
    <property type="molecule type" value="Genomic_DNA"/>
</dbReference>
<keyword evidence="3" id="KW-1185">Reference proteome</keyword>
<dbReference type="RefSeq" id="WP_112782686.1">
    <property type="nucleotide sequence ID" value="NZ_CP030041.1"/>
</dbReference>
<evidence type="ECO:0000256" key="1">
    <source>
        <dbReference type="SAM" id="SignalP"/>
    </source>
</evidence>
<organism evidence="2 3">
    <name type="scientific">Echinicola strongylocentroti</name>
    <dbReference type="NCBI Taxonomy" id="1795355"/>
    <lineage>
        <taxon>Bacteria</taxon>
        <taxon>Pseudomonadati</taxon>
        <taxon>Bacteroidota</taxon>
        <taxon>Cytophagia</taxon>
        <taxon>Cytophagales</taxon>
        <taxon>Cyclobacteriaceae</taxon>
        <taxon>Echinicola</taxon>
    </lineage>
</organism>
<evidence type="ECO:0000313" key="2">
    <source>
        <dbReference type="EMBL" id="AWW29270.1"/>
    </source>
</evidence>
<reference evidence="2 3" key="1">
    <citation type="submission" date="2018-06" db="EMBL/GenBank/DDBJ databases">
        <title>Echinicola strongylocentroti sp. nov., isolated from a sea urchin Strongylocentrotus intermedius.</title>
        <authorList>
            <person name="Bae S.S."/>
        </authorList>
    </citation>
    <scope>NUCLEOTIDE SEQUENCE [LARGE SCALE GENOMIC DNA]</scope>
    <source>
        <strain evidence="2 3">MEBiC08714</strain>
    </source>
</reference>
<feature type="signal peptide" evidence="1">
    <location>
        <begin position="1"/>
        <end position="24"/>
    </location>
</feature>
<sequence length="205" mass="22772">MSVKNNKVIPVLIFMIWSSSSVFAQTKDFGKNSIEAGVGLGVNEGWSELGMGFVYTLGFQREIGLDGRLRINPNLLFGGFIPIGFTDTEEQFYRLTNLGVDVNYDLIRVKSVSLVVTAGAFASYSRGLIGTGGYWCVEENEQSAYFSHVYFGAKGAFGIRLNPKKSKLSYELRPINIHVGSRRFVLGYPMFEIAFKLHKKATPSN</sequence>
<dbReference type="KEGG" id="est:DN752_03445"/>
<evidence type="ECO:0000313" key="3">
    <source>
        <dbReference type="Proteomes" id="UP000248688"/>
    </source>
</evidence>